<dbReference type="SUPFAM" id="SSF63411">
    <property type="entry name" value="LuxS/MPP-like metallohydrolase"/>
    <property type="match status" value="2"/>
</dbReference>
<accession>A0A9P0BQH3</accession>
<dbReference type="InterPro" id="IPR011249">
    <property type="entry name" value="Metalloenz_LuxS/M16"/>
</dbReference>
<organism evidence="2 3">
    <name type="scientific">Chrysodeixis includens</name>
    <name type="common">Soybean looper</name>
    <name type="synonym">Pseudoplusia includens</name>
    <dbReference type="NCBI Taxonomy" id="689277"/>
    <lineage>
        <taxon>Eukaryota</taxon>
        <taxon>Metazoa</taxon>
        <taxon>Ecdysozoa</taxon>
        <taxon>Arthropoda</taxon>
        <taxon>Hexapoda</taxon>
        <taxon>Insecta</taxon>
        <taxon>Pterygota</taxon>
        <taxon>Neoptera</taxon>
        <taxon>Endopterygota</taxon>
        <taxon>Lepidoptera</taxon>
        <taxon>Glossata</taxon>
        <taxon>Ditrysia</taxon>
        <taxon>Noctuoidea</taxon>
        <taxon>Noctuidae</taxon>
        <taxon>Plusiinae</taxon>
        <taxon>Chrysodeixis</taxon>
    </lineage>
</organism>
<gene>
    <name evidence="2" type="ORF">CINC_LOCUS3698</name>
</gene>
<dbReference type="Pfam" id="PF00675">
    <property type="entry name" value="Peptidase_M16"/>
    <property type="match status" value="1"/>
</dbReference>
<evidence type="ECO:0000259" key="1">
    <source>
        <dbReference type="Pfam" id="PF00675"/>
    </source>
</evidence>
<dbReference type="GO" id="GO:0046872">
    <property type="term" value="F:metal ion binding"/>
    <property type="evidence" value="ECO:0007669"/>
    <property type="project" value="InterPro"/>
</dbReference>
<sequence>MSKLYRISVRKFSVHHSNWTRCWPKPDYGPVEVQRSLLLNGIKVAATKPTGNPIAACTIMYQVGSRYESDDSLGATHFIRTASAASSCAYSGFHKMRYLPQYGASMTCTSNRQTIAYTLRCQPSTFAEMKCYLLDTVLRCYFKQWEIDDFKPLIRDDLHRIPPQTRVIDLAQKACWAGSLGNSMFCEKSRINDMTGETLDNFANVNYKTDHCTVASVGVPFEEVLKMAEAIEPRREKPGPRPLVTPKARRGYEYYDLGPDSDTWICVVVPGCGSCDITNLIMHSIIASACGTENIQDGLHALDRTRQQPLGRMAGGDIYTDYKAFNLSYMDTGVFGIVAKTRACSAWTVAITASEFLTNVGELSCKQIEIGKKRLKVRLALNDDNCIKLAEGMALQLANGVKMDSAKDAIALIDKISNEEVSCVAQCLSKKCERLLFLILDTGTEIE</sequence>
<feature type="domain" description="Peptidase M16 N-terminal" evidence="1">
    <location>
        <begin position="44"/>
        <end position="186"/>
    </location>
</feature>
<dbReference type="PANTHER" id="PTHR11851">
    <property type="entry name" value="METALLOPROTEASE"/>
    <property type="match status" value="1"/>
</dbReference>
<evidence type="ECO:0000313" key="2">
    <source>
        <dbReference type="EMBL" id="CAH0587846.1"/>
    </source>
</evidence>
<evidence type="ECO:0000313" key="3">
    <source>
        <dbReference type="Proteomes" id="UP001154114"/>
    </source>
</evidence>
<protein>
    <recommendedName>
        <fullName evidence="1">Peptidase M16 N-terminal domain-containing protein</fullName>
    </recommendedName>
</protein>
<dbReference type="InterPro" id="IPR050361">
    <property type="entry name" value="MPP/UQCRC_Complex"/>
</dbReference>
<keyword evidence="3" id="KW-1185">Reference proteome</keyword>
<dbReference type="OrthoDB" id="6369905at2759"/>
<dbReference type="GO" id="GO:0005739">
    <property type="term" value="C:mitochondrion"/>
    <property type="evidence" value="ECO:0007669"/>
    <property type="project" value="TreeGrafter"/>
</dbReference>
<dbReference type="AlphaFoldDB" id="A0A9P0BQH3"/>
<dbReference type="Gene3D" id="3.30.830.10">
    <property type="entry name" value="Metalloenzyme, LuxS/M16 peptidase-like"/>
    <property type="match status" value="2"/>
</dbReference>
<dbReference type="EMBL" id="LR824019">
    <property type="protein sequence ID" value="CAH0587846.1"/>
    <property type="molecule type" value="Genomic_DNA"/>
</dbReference>
<dbReference type="Proteomes" id="UP001154114">
    <property type="component" value="Chromosome 16"/>
</dbReference>
<dbReference type="PANTHER" id="PTHR11851:SF226">
    <property type="entry name" value="CYTOCHROME B-C1 COMPLEX SUBUNIT 2, MITOCHONDRIAL"/>
    <property type="match status" value="1"/>
</dbReference>
<reference evidence="2" key="1">
    <citation type="submission" date="2021-12" db="EMBL/GenBank/DDBJ databases">
        <authorList>
            <person name="King R."/>
        </authorList>
    </citation>
    <scope>NUCLEOTIDE SEQUENCE</scope>
</reference>
<name>A0A9P0BQH3_CHRIL</name>
<dbReference type="InterPro" id="IPR011765">
    <property type="entry name" value="Pept_M16_N"/>
</dbReference>
<proteinExistence type="predicted"/>